<accession>A0A9P9F245</accession>
<evidence type="ECO:0000313" key="3">
    <source>
        <dbReference type="Proteomes" id="UP000717696"/>
    </source>
</evidence>
<dbReference type="PRINTS" id="PR00368">
    <property type="entry name" value="FADPNR"/>
</dbReference>
<organism evidence="2 3">
    <name type="scientific">Dactylonectria estremocensis</name>
    <dbReference type="NCBI Taxonomy" id="1079267"/>
    <lineage>
        <taxon>Eukaryota</taxon>
        <taxon>Fungi</taxon>
        <taxon>Dikarya</taxon>
        <taxon>Ascomycota</taxon>
        <taxon>Pezizomycotina</taxon>
        <taxon>Sordariomycetes</taxon>
        <taxon>Hypocreomycetidae</taxon>
        <taxon>Hypocreales</taxon>
        <taxon>Nectriaceae</taxon>
        <taxon>Dactylonectria</taxon>
    </lineage>
</organism>
<dbReference type="InterPro" id="IPR036188">
    <property type="entry name" value="FAD/NAD-bd_sf"/>
</dbReference>
<dbReference type="PANTHER" id="PTHR43735:SF24">
    <property type="entry name" value="NUCLEOTIDE-DISULPHIDE OXIDOREDUCTASE AMID-LIKE, PUTATIVE (AFU_ORTHOLOGUE AFUA_1G17180)-RELATED"/>
    <property type="match status" value="1"/>
</dbReference>
<dbReference type="SUPFAM" id="SSF51905">
    <property type="entry name" value="FAD/NAD(P)-binding domain"/>
    <property type="match status" value="2"/>
</dbReference>
<dbReference type="OrthoDB" id="202203at2759"/>
<dbReference type="EMBL" id="JAGMUU010000006">
    <property type="protein sequence ID" value="KAH7149773.1"/>
    <property type="molecule type" value="Genomic_DNA"/>
</dbReference>
<name>A0A9P9F245_9HYPO</name>
<feature type="domain" description="FAD/NAD(P)-binding" evidence="1">
    <location>
        <begin position="44"/>
        <end position="335"/>
    </location>
</feature>
<dbReference type="AlphaFoldDB" id="A0A9P9F245"/>
<dbReference type="GO" id="GO:0050660">
    <property type="term" value="F:flavin adenine dinucleotide binding"/>
    <property type="evidence" value="ECO:0007669"/>
    <property type="project" value="TreeGrafter"/>
</dbReference>
<protein>
    <recommendedName>
        <fullName evidence="1">FAD/NAD(P)-binding domain-containing protein</fullName>
    </recommendedName>
</protein>
<evidence type="ECO:0000313" key="2">
    <source>
        <dbReference type="EMBL" id="KAH7149773.1"/>
    </source>
</evidence>
<dbReference type="GO" id="GO:0005737">
    <property type="term" value="C:cytoplasm"/>
    <property type="evidence" value="ECO:0007669"/>
    <property type="project" value="TreeGrafter"/>
</dbReference>
<dbReference type="Gene3D" id="3.50.50.100">
    <property type="match status" value="1"/>
</dbReference>
<reference evidence="2" key="1">
    <citation type="journal article" date="2021" name="Nat. Commun.">
        <title>Genetic determinants of endophytism in the Arabidopsis root mycobiome.</title>
        <authorList>
            <person name="Mesny F."/>
            <person name="Miyauchi S."/>
            <person name="Thiergart T."/>
            <person name="Pickel B."/>
            <person name="Atanasova L."/>
            <person name="Karlsson M."/>
            <person name="Huettel B."/>
            <person name="Barry K.W."/>
            <person name="Haridas S."/>
            <person name="Chen C."/>
            <person name="Bauer D."/>
            <person name="Andreopoulos W."/>
            <person name="Pangilinan J."/>
            <person name="LaButti K."/>
            <person name="Riley R."/>
            <person name="Lipzen A."/>
            <person name="Clum A."/>
            <person name="Drula E."/>
            <person name="Henrissat B."/>
            <person name="Kohler A."/>
            <person name="Grigoriev I.V."/>
            <person name="Martin F.M."/>
            <person name="Hacquard S."/>
        </authorList>
    </citation>
    <scope>NUCLEOTIDE SEQUENCE</scope>
    <source>
        <strain evidence="2">MPI-CAGE-AT-0021</strain>
    </source>
</reference>
<sequence>MGSLPEPNAIRVFVAGGAYAGVAAVVNLLDLSQGLNPRTSEGTYSFHDDLKTFDIEITMADERDGYYHLIGTPLALAESEFAKKNWVKYSDCAGLQFPNVKILHGSVSNIDPESKTATVSDHLTKETTTHKYDYFVAASGLRRVWPVVPQALTRKQYLLEAEKQIQSMSNANHGVVVVGGGAVGIEMAAELKMVKPHLKVTLVHSRDKLLSNENLPDETRDAALMVLKEGGVEALMSHRLASTKEVKDTDGGVKYEIEFTNGHKISASEVVMAISKSTRTTNYLPDAVVDEEGYVKIKTNLNFEDSIPNSEYHFAAGDLIKWAGIKRAGAAMHQGHLSAENIHQHITQQRTGQAPDFRTINPVPPMIGLAVGKKAVAHNPSAGTTYGEDVAEAYFRGDLGWTICWNWLGLAGRFVHAEYPKKAEAPKSEL</sequence>
<dbReference type="Proteomes" id="UP000717696">
    <property type="component" value="Unassembled WGS sequence"/>
</dbReference>
<evidence type="ECO:0000259" key="1">
    <source>
        <dbReference type="Pfam" id="PF07992"/>
    </source>
</evidence>
<comment type="caution">
    <text evidence="2">The sequence shown here is derived from an EMBL/GenBank/DDBJ whole genome shotgun (WGS) entry which is preliminary data.</text>
</comment>
<dbReference type="GO" id="GO:0004174">
    <property type="term" value="F:electron-transferring-flavoprotein dehydrogenase activity"/>
    <property type="evidence" value="ECO:0007669"/>
    <property type="project" value="TreeGrafter"/>
</dbReference>
<dbReference type="Pfam" id="PF07992">
    <property type="entry name" value="Pyr_redox_2"/>
    <property type="match status" value="1"/>
</dbReference>
<dbReference type="PANTHER" id="PTHR43735">
    <property type="entry name" value="APOPTOSIS-INDUCING FACTOR 1"/>
    <property type="match status" value="1"/>
</dbReference>
<proteinExistence type="predicted"/>
<dbReference type="InterPro" id="IPR023753">
    <property type="entry name" value="FAD/NAD-binding_dom"/>
</dbReference>
<dbReference type="PRINTS" id="PR00411">
    <property type="entry name" value="PNDRDTASEI"/>
</dbReference>
<gene>
    <name evidence="2" type="ORF">B0J13DRAFT_673567</name>
</gene>
<keyword evidence="3" id="KW-1185">Reference proteome</keyword>